<name>A0ABX2PYB5_9RHOB</name>
<evidence type="ECO:0000313" key="2">
    <source>
        <dbReference type="Proteomes" id="UP000630805"/>
    </source>
</evidence>
<accession>A0ABX2PYB5</accession>
<gene>
    <name evidence="1" type="ORF">HW561_19845</name>
</gene>
<dbReference type="RefSeq" id="WP_176867099.1">
    <property type="nucleotide sequence ID" value="NZ_JABXWT010000017.1"/>
</dbReference>
<proteinExistence type="predicted"/>
<organism evidence="1 2">
    <name type="scientific">Ruegeria haliotis</name>
    <dbReference type="NCBI Taxonomy" id="2747601"/>
    <lineage>
        <taxon>Bacteria</taxon>
        <taxon>Pseudomonadati</taxon>
        <taxon>Pseudomonadota</taxon>
        <taxon>Alphaproteobacteria</taxon>
        <taxon>Rhodobacterales</taxon>
        <taxon>Roseobacteraceae</taxon>
        <taxon>Ruegeria</taxon>
    </lineage>
</organism>
<evidence type="ECO:0000313" key="1">
    <source>
        <dbReference type="EMBL" id="NVO58052.1"/>
    </source>
</evidence>
<dbReference type="Pfam" id="PF10649">
    <property type="entry name" value="DUF2478"/>
    <property type="match status" value="1"/>
</dbReference>
<protein>
    <submittedName>
        <fullName evidence="1">DUF2478 domain-containing protein</fullName>
    </submittedName>
</protein>
<keyword evidence="2" id="KW-1185">Reference proteome</keyword>
<dbReference type="Proteomes" id="UP000630805">
    <property type="component" value="Unassembled WGS sequence"/>
</dbReference>
<sequence>MKLAYVTSQKQGETDRLLSDLAADLQSSGLKLCGIVKEVDYSPTYQNGCDMSVRVLPDGPVIKITQNLGKGSDACRLDPAALTDAVAQVERRGFEDIDLFILNKFGPEECGGRGFCSVLGKALEHDVPVLVGAGTAGVEAFQAFSGGLAKGLPDNVTALRDWCVASRREAKD</sequence>
<dbReference type="InterPro" id="IPR018912">
    <property type="entry name" value="DUF2478"/>
</dbReference>
<comment type="caution">
    <text evidence="1">The sequence shown here is derived from an EMBL/GenBank/DDBJ whole genome shotgun (WGS) entry which is preliminary data.</text>
</comment>
<reference evidence="1 2" key="1">
    <citation type="submission" date="2020-06" db="EMBL/GenBank/DDBJ databases">
        <authorList>
            <person name="Cao W.R."/>
        </authorList>
    </citation>
    <scope>NUCLEOTIDE SEQUENCE [LARGE SCALE GENOMIC DNA]</scope>
    <source>
        <strain evidence="1 2">B1Z28</strain>
    </source>
</reference>
<dbReference type="EMBL" id="JABXWT010000017">
    <property type="protein sequence ID" value="NVO58052.1"/>
    <property type="molecule type" value="Genomic_DNA"/>
</dbReference>